<dbReference type="Pfam" id="PF13929">
    <property type="entry name" value="mRNA_stabil"/>
    <property type="match status" value="1"/>
</dbReference>
<comment type="subcellular location">
    <subcellularLocation>
        <location evidence="1 7">Mitochondrion inner membrane</location>
        <topology evidence="1 7">Peripheral membrane protein</topology>
        <orientation evidence="1 7">Matrix side</orientation>
    </subcellularLocation>
</comment>
<keyword evidence="11" id="KW-1185">Reference proteome</keyword>
<dbReference type="GO" id="GO:0140053">
    <property type="term" value="P:mitochondrial gene expression"/>
    <property type="evidence" value="ECO:0007669"/>
    <property type="project" value="UniProtKB-UniRule"/>
</dbReference>
<sequence length="586" mass="66841">MLKNNFGTALKACKLGSVQFSPRAFSIVLKRPFADDSVPKTPLHQASDTQETETQTNTSTSTTEPWYLNIVKDQLQESHFPVQKLEIPQDAPDSLQTLTTYLRDNLGLTDILVFDMRRSNDSYATAVAKISDFMVMATARSGKHCHKCFVEINTLLKQKFQVQAHVEGNISANELRRRQRRLARHTNLSKSQGSRTAVTRSGVQSDSWYMMDCHLDNIFINILTETRRKELNLEELYAPPEDKHLYKRQEHISDSSVLEDDDNVLAGLKRLATRNQKRFYSTVSDKHSLLSKLTHQDFDAAYRSAPSGQSPLLTLQTATKALELMPSNSPVQVQEWLRFFDHFWCSKLAQDAEYWSLRLHFLKLLNCCEGDRLTTAEFFTNFLKFKLASGNLITKSDLLEFLNLACANIWEGPGGYDKLAQANTIIVQALQLYKGINPDIVLDTDVLCLVLKSMSSPHASLESLNGIIEFICTEFPSQIPIPVIDTVLQSLAQRREYMKALKFWEKGIKLPNANDYRPWSLFVNTIANCSDTKFIRNVMNNGNLLWIKRNNIKMDSELRKALENLFIAADPNNIAYRDLKDILLQE</sequence>
<keyword evidence="3 7" id="KW-0999">Mitochondrion inner membrane</keyword>
<dbReference type="PANTHER" id="PTHR28087:SF1">
    <property type="entry name" value="ATPASE SYNTHESIS PROTEIN 25, MITOCHONDRIAL"/>
    <property type="match status" value="1"/>
</dbReference>
<evidence type="ECO:0000256" key="2">
    <source>
        <dbReference type="ARBA" id="ARBA00010787"/>
    </source>
</evidence>
<dbReference type="InterPro" id="IPR025210">
    <property type="entry name" value="ATP25_mRNA_stabil_dom"/>
</dbReference>
<evidence type="ECO:0000313" key="10">
    <source>
        <dbReference type="EMBL" id="SCV01547.1"/>
    </source>
</evidence>
<evidence type="ECO:0000256" key="3">
    <source>
        <dbReference type="ARBA" id="ARBA00022792"/>
    </source>
</evidence>
<proteinExistence type="inferred from homology"/>
<evidence type="ECO:0000256" key="1">
    <source>
        <dbReference type="ARBA" id="ARBA00004443"/>
    </source>
</evidence>
<feature type="domain" description="ATP25 mRNA stabilisation" evidence="9">
    <location>
        <begin position="289"/>
        <end position="567"/>
    </location>
</feature>
<protein>
    <recommendedName>
        <fullName evidence="7">ATPase synthesis protein 25</fullName>
    </recommendedName>
</protein>
<evidence type="ECO:0000256" key="4">
    <source>
        <dbReference type="ARBA" id="ARBA00022946"/>
    </source>
</evidence>
<organism evidence="10 11">
    <name type="scientific">Lachancea meyersii CBS 8951</name>
    <dbReference type="NCBI Taxonomy" id="1266667"/>
    <lineage>
        <taxon>Eukaryota</taxon>
        <taxon>Fungi</taxon>
        <taxon>Dikarya</taxon>
        <taxon>Ascomycota</taxon>
        <taxon>Saccharomycotina</taxon>
        <taxon>Saccharomycetes</taxon>
        <taxon>Saccharomycetales</taxon>
        <taxon>Saccharomycetaceae</taxon>
        <taxon>Lachancea</taxon>
    </lineage>
</organism>
<feature type="compositionally biased region" description="Low complexity" evidence="8">
    <location>
        <begin position="52"/>
        <end position="61"/>
    </location>
</feature>
<evidence type="ECO:0000256" key="5">
    <source>
        <dbReference type="ARBA" id="ARBA00023128"/>
    </source>
</evidence>
<comment type="similarity">
    <text evidence="2 7">Belongs to the ATP25 family.</text>
</comment>
<dbReference type="InterPro" id="IPR040152">
    <property type="entry name" value="Atp25"/>
</dbReference>
<dbReference type="AlphaFoldDB" id="A0A1G4KBA4"/>
<evidence type="ECO:0000256" key="8">
    <source>
        <dbReference type="SAM" id="MobiDB-lite"/>
    </source>
</evidence>
<comment type="function">
    <text evidence="7">Mitochondrial mRNA stabilization factor.</text>
</comment>
<keyword evidence="4 7" id="KW-0809">Transit peptide</keyword>
<dbReference type="Pfam" id="PF02410">
    <property type="entry name" value="RsfS"/>
    <property type="match status" value="1"/>
</dbReference>
<dbReference type="SUPFAM" id="SSF81301">
    <property type="entry name" value="Nucleotidyltransferase"/>
    <property type="match status" value="1"/>
</dbReference>
<dbReference type="InterPro" id="IPR043519">
    <property type="entry name" value="NT_sf"/>
</dbReference>
<dbReference type="GO" id="GO:0048255">
    <property type="term" value="P:mRNA stabilization"/>
    <property type="evidence" value="ECO:0007669"/>
    <property type="project" value="InterPro"/>
</dbReference>
<dbReference type="Proteomes" id="UP000191144">
    <property type="component" value="Chromosome G"/>
</dbReference>
<dbReference type="PANTHER" id="PTHR28087">
    <property type="entry name" value="ATPASE SYNTHESIS PROTEIN 25, MITOCHONDRIAL"/>
    <property type="match status" value="1"/>
</dbReference>
<gene>
    <name evidence="10" type="ORF">LAME_0G16930G</name>
</gene>
<evidence type="ECO:0000256" key="7">
    <source>
        <dbReference type="RuleBase" id="RU367062"/>
    </source>
</evidence>
<dbReference type="GO" id="GO:0005743">
    <property type="term" value="C:mitochondrial inner membrane"/>
    <property type="evidence" value="ECO:0007669"/>
    <property type="project" value="UniProtKB-SubCell"/>
</dbReference>
<name>A0A1G4KBA4_9SACH</name>
<dbReference type="Gene3D" id="3.30.460.10">
    <property type="entry name" value="Beta Polymerase, domain 2"/>
    <property type="match status" value="1"/>
</dbReference>
<accession>A0A1G4KBA4</accession>
<keyword evidence="6 7" id="KW-0472">Membrane</keyword>
<evidence type="ECO:0000256" key="6">
    <source>
        <dbReference type="ARBA" id="ARBA00023136"/>
    </source>
</evidence>
<dbReference type="EMBL" id="LT598484">
    <property type="protein sequence ID" value="SCV01547.1"/>
    <property type="molecule type" value="Genomic_DNA"/>
</dbReference>
<feature type="region of interest" description="Disordered" evidence="8">
    <location>
        <begin position="38"/>
        <end position="61"/>
    </location>
</feature>
<dbReference type="OrthoDB" id="107372at2759"/>
<evidence type="ECO:0000313" key="11">
    <source>
        <dbReference type="Proteomes" id="UP000191144"/>
    </source>
</evidence>
<keyword evidence="5 7" id="KW-0496">Mitochondrion</keyword>
<reference evidence="11" key="1">
    <citation type="submission" date="2016-03" db="EMBL/GenBank/DDBJ databases">
        <authorList>
            <person name="Devillers Hugo."/>
        </authorList>
    </citation>
    <scope>NUCLEOTIDE SEQUENCE [LARGE SCALE GENOMIC DNA]</scope>
</reference>
<evidence type="ECO:0000259" key="9">
    <source>
        <dbReference type="Pfam" id="PF13929"/>
    </source>
</evidence>